<comment type="caution">
    <text evidence="2">The sequence shown here is derived from an EMBL/GenBank/DDBJ whole genome shotgun (WGS) entry which is preliminary data.</text>
</comment>
<feature type="region of interest" description="Disordered" evidence="1">
    <location>
        <begin position="70"/>
        <end position="95"/>
    </location>
</feature>
<sequence length="119" mass="12929">MLERTFHLKSGSHQLTLCPGKAQGTFQPQKQERRLDSSRLCFDLVLTVLHGPVTAECGVMGLSPLTSRRMTIDRPIGSTGNGRTTRRPLAKAGGQRAMVVRQMGSQLGSCPTSLGNHQE</sequence>
<accession>A0ABQ9VAP5</accession>
<dbReference type="EMBL" id="JASSZA010000007">
    <property type="protein sequence ID" value="KAK2105472.1"/>
    <property type="molecule type" value="Genomic_DNA"/>
</dbReference>
<keyword evidence="3" id="KW-1185">Reference proteome</keyword>
<evidence type="ECO:0000256" key="1">
    <source>
        <dbReference type="SAM" id="MobiDB-lite"/>
    </source>
</evidence>
<name>A0ABQ9VAP5_SAGOE</name>
<evidence type="ECO:0000313" key="3">
    <source>
        <dbReference type="Proteomes" id="UP001266305"/>
    </source>
</evidence>
<protein>
    <submittedName>
        <fullName evidence="2">Uncharacterized protein</fullName>
    </submittedName>
</protein>
<gene>
    <name evidence="2" type="ORF">P7K49_014986</name>
</gene>
<proteinExistence type="predicted"/>
<evidence type="ECO:0000313" key="2">
    <source>
        <dbReference type="EMBL" id="KAK2105472.1"/>
    </source>
</evidence>
<dbReference type="Proteomes" id="UP001266305">
    <property type="component" value="Unassembled WGS sequence"/>
</dbReference>
<reference evidence="2 3" key="1">
    <citation type="submission" date="2023-05" db="EMBL/GenBank/DDBJ databases">
        <title>B98-5 Cell Line De Novo Hybrid Assembly: An Optical Mapping Approach.</title>
        <authorList>
            <person name="Kananen K."/>
            <person name="Auerbach J.A."/>
            <person name="Kautto E."/>
            <person name="Blachly J.S."/>
        </authorList>
    </citation>
    <scope>NUCLEOTIDE SEQUENCE [LARGE SCALE GENOMIC DNA]</scope>
    <source>
        <strain evidence="2">B95-8</strain>
        <tissue evidence="2">Cell line</tissue>
    </source>
</reference>
<organism evidence="2 3">
    <name type="scientific">Saguinus oedipus</name>
    <name type="common">Cotton-top tamarin</name>
    <name type="synonym">Oedipomidas oedipus</name>
    <dbReference type="NCBI Taxonomy" id="9490"/>
    <lineage>
        <taxon>Eukaryota</taxon>
        <taxon>Metazoa</taxon>
        <taxon>Chordata</taxon>
        <taxon>Craniata</taxon>
        <taxon>Vertebrata</taxon>
        <taxon>Euteleostomi</taxon>
        <taxon>Mammalia</taxon>
        <taxon>Eutheria</taxon>
        <taxon>Euarchontoglires</taxon>
        <taxon>Primates</taxon>
        <taxon>Haplorrhini</taxon>
        <taxon>Platyrrhini</taxon>
        <taxon>Cebidae</taxon>
        <taxon>Callitrichinae</taxon>
        <taxon>Saguinus</taxon>
    </lineage>
</organism>